<feature type="domain" description="Outer-membrane lipoprotein Wza C-terminal" evidence="16">
    <location>
        <begin position="336"/>
        <end position="364"/>
    </location>
</feature>
<keyword evidence="3" id="KW-0813">Transport</keyword>
<evidence type="ECO:0000256" key="12">
    <source>
        <dbReference type="ARBA" id="ARBA00023139"/>
    </source>
</evidence>
<evidence type="ECO:0000313" key="19">
    <source>
        <dbReference type="Proteomes" id="UP001486808"/>
    </source>
</evidence>
<dbReference type="Gene3D" id="3.10.560.10">
    <property type="entry name" value="Outer membrane lipoprotein wza domain like"/>
    <property type="match status" value="2"/>
</dbReference>
<comment type="subcellular location">
    <subcellularLocation>
        <location evidence="1">Cell outer membrane</location>
        <topology evidence="1">Multi-pass membrane protein</topology>
    </subcellularLocation>
</comment>
<reference evidence="18 19" key="1">
    <citation type="submission" date="2024-04" db="EMBL/GenBank/DDBJ databases">
        <title>Draft genome sequence of Halopseudomonas sabulinigri NBRC 116187.</title>
        <authorList>
            <person name="Miyakawa T."/>
            <person name="Kusuya Y."/>
            <person name="Miura T."/>
        </authorList>
    </citation>
    <scope>NUCLEOTIDE SEQUENCE [LARGE SCALE GENOMIC DNA]</scope>
    <source>
        <strain evidence="18 19">4NH20-0042</strain>
    </source>
</reference>
<feature type="domain" description="Polysaccharide export protein N-terminal" evidence="15">
    <location>
        <begin position="74"/>
        <end position="157"/>
    </location>
</feature>
<evidence type="ECO:0000256" key="10">
    <source>
        <dbReference type="ARBA" id="ARBA00023114"/>
    </source>
</evidence>
<keyword evidence="13" id="KW-0998">Cell outer membrane</keyword>
<dbReference type="InterPro" id="IPR054765">
    <property type="entry name" value="SLBB_dom"/>
</dbReference>
<evidence type="ECO:0000256" key="7">
    <source>
        <dbReference type="ARBA" id="ARBA00022729"/>
    </source>
</evidence>
<keyword evidence="9" id="KW-0406">Ion transport</keyword>
<dbReference type="InterPro" id="IPR003715">
    <property type="entry name" value="Poly_export_N"/>
</dbReference>
<evidence type="ECO:0000256" key="4">
    <source>
        <dbReference type="ARBA" id="ARBA00022452"/>
    </source>
</evidence>
<keyword evidence="4" id="KW-1134">Transmembrane beta strand</keyword>
<evidence type="ECO:0000313" key="18">
    <source>
        <dbReference type="EMBL" id="GAA6131569.1"/>
    </source>
</evidence>
<gene>
    <name evidence="18" type="ORF">NBRC116187_19290</name>
</gene>
<dbReference type="Pfam" id="PF18412">
    <property type="entry name" value="Wza_C"/>
    <property type="match status" value="1"/>
</dbReference>
<keyword evidence="11" id="KW-0472">Membrane</keyword>
<dbReference type="Pfam" id="PF22461">
    <property type="entry name" value="SLBB_2"/>
    <property type="match status" value="2"/>
</dbReference>
<dbReference type="PANTHER" id="PTHR33619">
    <property type="entry name" value="POLYSACCHARIDE EXPORT PROTEIN GFCE-RELATED"/>
    <property type="match status" value="1"/>
</dbReference>
<evidence type="ECO:0000256" key="9">
    <source>
        <dbReference type="ARBA" id="ARBA00023065"/>
    </source>
</evidence>
<evidence type="ECO:0000259" key="17">
    <source>
        <dbReference type="Pfam" id="PF22461"/>
    </source>
</evidence>
<keyword evidence="19" id="KW-1185">Reference proteome</keyword>
<keyword evidence="14" id="KW-0449">Lipoprotein</keyword>
<evidence type="ECO:0000256" key="6">
    <source>
        <dbReference type="ARBA" id="ARBA00022692"/>
    </source>
</evidence>
<organism evidence="18 19">
    <name type="scientific">Halopseudomonas sabulinigri</name>
    <dbReference type="NCBI Taxonomy" id="472181"/>
    <lineage>
        <taxon>Bacteria</taxon>
        <taxon>Pseudomonadati</taxon>
        <taxon>Pseudomonadota</taxon>
        <taxon>Gammaproteobacteria</taxon>
        <taxon>Pseudomonadales</taxon>
        <taxon>Pseudomonadaceae</taxon>
        <taxon>Halopseudomonas</taxon>
    </lineage>
</organism>
<dbReference type="InterPro" id="IPR040716">
    <property type="entry name" value="Wza_C"/>
</dbReference>
<evidence type="ECO:0000256" key="11">
    <source>
        <dbReference type="ARBA" id="ARBA00023136"/>
    </source>
</evidence>
<evidence type="ECO:0000256" key="2">
    <source>
        <dbReference type="ARBA" id="ARBA00009450"/>
    </source>
</evidence>
<keyword evidence="6" id="KW-0812">Transmembrane</keyword>
<keyword evidence="5" id="KW-0762">Sugar transport</keyword>
<proteinExistence type="inferred from homology"/>
<evidence type="ECO:0000256" key="8">
    <source>
        <dbReference type="ARBA" id="ARBA00023047"/>
    </source>
</evidence>
<dbReference type="EMBL" id="BAABWD010000002">
    <property type="protein sequence ID" value="GAA6131569.1"/>
    <property type="molecule type" value="Genomic_DNA"/>
</dbReference>
<dbReference type="PROSITE" id="PS51257">
    <property type="entry name" value="PROKAR_LIPOPROTEIN"/>
    <property type="match status" value="1"/>
</dbReference>
<keyword evidence="8" id="KW-0625">Polysaccharide transport</keyword>
<evidence type="ECO:0000256" key="13">
    <source>
        <dbReference type="ARBA" id="ARBA00023237"/>
    </source>
</evidence>
<feature type="domain" description="SLBB" evidence="17">
    <location>
        <begin position="163"/>
        <end position="240"/>
    </location>
</feature>
<comment type="caution">
    <text evidence="18">The sequence shown here is derived from an EMBL/GenBank/DDBJ whole genome shotgun (WGS) entry which is preliminary data.</text>
</comment>
<sequence length="372" mass="40744">MNRFSFAALGTSALLLQACMFSPGMHMDTDRLLAEDSVEESLVEMVQITPKVLAQEQAVATNRAVPQELLNFVPENYRLGPNDSLFITVWDHPELTIPGGQQQTSSANSRVVRDDGTLFYPFVGSVKVAGLTQEELRKLLSDKLSRYIEQPQVDVNILEYNSQKVTLSGAFVTPGFREINSQPLTLLQAVGEAVIDNERADLSTLNLIRDGQVFTLDYDYLTSHPSAVGSVYLKAGDKLHMGLNDARKVFIMGEVPRPAALSYSTSRMTLSEVLATVGGPSPTSASGREVYVIRGVENLETEKATIFQLNAQSPSAFILADQFEMQPQDVVFVGAAGITRWNRFVSQLFPSANILGTAVNIGNDYNDLSNNN</sequence>
<keyword evidence="7" id="KW-0732">Signal</keyword>
<evidence type="ECO:0000256" key="1">
    <source>
        <dbReference type="ARBA" id="ARBA00004571"/>
    </source>
</evidence>
<evidence type="ECO:0000256" key="3">
    <source>
        <dbReference type="ARBA" id="ARBA00022448"/>
    </source>
</evidence>
<dbReference type="InterPro" id="IPR049712">
    <property type="entry name" value="Poly_export"/>
</dbReference>
<dbReference type="Pfam" id="PF02563">
    <property type="entry name" value="Poly_export"/>
    <property type="match status" value="1"/>
</dbReference>
<protein>
    <submittedName>
        <fullName evidence="18">Polysaccharide biosynthesis/export family protein</fullName>
    </submittedName>
</protein>
<evidence type="ECO:0000256" key="5">
    <source>
        <dbReference type="ARBA" id="ARBA00022597"/>
    </source>
</evidence>
<evidence type="ECO:0000256" key="14">
    <source>
        <dbReference type="ARBA" id="ARBA00023288"/>
    </source>
</evidence>
<dbReference type="PANTHER" id="PTHR33619:SF3">
    <property type="entry name" value="POLYSACCHARIDE EXPORT PROTEIN GFCE-RELATED"/>
    <property type="match status" value="1"/>
</dbReference>
<feature type="domain" description="SLBB" evidence="17">
    <location>
        <begin position="248"/>
        <end position="333"/>
    </location>
</feature>
<comment type="similarity">
    <text evidence="2">Belongs to the BexD/CtrA/VexA family.</text>
</comment>
<dbReference type="Gene3D" id="3.30.1950.10">
    <property type="entry name" value="wza like domain"/>
    <property type="match status" value="1"/>
</dbReference>
<evidence type="ECO:0000259" key="16">
    <source>
        <dbReference type="Pfam" id="PF18412"/>
    </source>
</evidence>
<name>A0ABP9ZQ36_9GAMM</name>
<keyword evidence="12" id="KW-0564">Palmitate</keyword>
<dbReference type="Proteomes" id="UP001486808">
    <property type="component" value="Unassembled WGS sequence"/>
</dbReference>
<accession>A0ABP9ZQ36</accession>
<evidence type="ECO:0000259" key="15">
    <source>
        <dbReference type="Pfam" id="PF02563"/>
    </source>
</evidence>
<dbReference type="RefSeq" id="WP_353388210.1">
    <property type="nucleotide sequence ID" value="NZ_BAABWD010000002.1"/>
</dbReference>
<keyword evidence="10" id="KW-0626">Porin</keyword>